<gene>
    <name evidence="1" type="ORF">L2E82_11319</name>
</gene>
<evidence type="ECO:0000313" key="2">
    <source>
        <dbReference type="Proteomes" id="UP001055811"/>
    </source>
</evidence>
<name>A0ACB9GCZ5_CICIN</name>
<reference evidence="2" key="1">
    <citation type="journal article" date="2022" name="Mol. Ecol. Resour.">
        <title>The genomes of chicory, endive, great burdock and yacon provide insights into Asteraceae palaeo-polyploidization history and plant inulin production.</title>
        <authorList>
            <person name="Fan W."/>
            <person name="Wang S."/>
            <person name="Wang H."/>
            <person name="Wang A."/>
            <person name="Jiang F."/>
            <person name="Liu H."/>
            <person name="Zhao H."/>
            <person name="Xu D."/>
            <person name="Zhang Y."/>
        </authorList>
    </citation>
    <scope>NUCLEOTIDE SEQUENCE [LARGE SCALE GENOMIC DNA]</scope>
    <source>
        <strain evidence="2">cv. Punajuju</strain>
    </source>
</reference>
<accession>A0ACB9GCZ5</accession>
<keyword evidence="2" id="KW-1185">Reference proteome</keyword>
<organism evidence="1 2">
    <name type="scientific">Cichorium intybus</name>
    <name type="common">Chicory</name>
    <dbReference type="NCBI Taxonomy" id="13427"/>
    <lineage>
        <taxon>Eukaryota</taxon>
        <taxon>Viridiplantae</taxon>
        <taxon>Streptophyta</taxon>
        <taxon>Embryophyta</taxon>
        <taxon>Tracheophyta</taxon>
        <taxon>Spermatophyta</taxon>
        <taxon>Magnoliopsida</taxon>
        <taxon>eudicotyledons</taxon>
        <taxon>Gunneridae</taxon>
        <taxon>Pentapetalae</taxon>
        <taxon>asterids</taxon>
        <taxon>campanulids</taxon>
        <taxon>Asterales</taxon>
        <taxon>Asteraceae</taxon>
        <taxon>Cichorioideae</taxon>
        <taxon>Cichorieae</taxon>
        <taxon>Cichoriinae</taxon>
        <taxon>Cichorium</taxon>
    </lineage>
</organism>
<sequence length="283" mass="32174">MATLQFPRRVPSPAQDCVTLRNAFQGSKTNEKAVIQVLAHRNAAQRKIIGDTYQELYNQSLSDSLNSKISDDFGILFWFINPMRYIGTNVDLDSVNDDATKLKTAIESKQIDTFDVAIIFSSRSFFALKAIFESYHKKYGNRISEDIKDSGNDMWESLLKTMIRCIVSPEKHLAEVIRAATSGTSTDHDTLIRVIVRRAEIDLMKVREAYLEMIGTSLDNAETRKHIWRVSRFLVYLYKVMLRDRHDVSSSSVVVVAAASCSCISVMKATKIEYYKSIYELGI</sequence>
<dbReference type="EMBL" id="CM042010">
    <property type="protein sequence ID" value="KAI3781309.1"/>
    <property type="molecule type" value="Genomic_DNA"/>
</dbReference>
<dbReference type="Proteomes" id="UP001055811">
    <property type="component" value="Linkage Group LG02"/>
</dbReference>
<reference evidence="1 2" key="2">
    <citation type="journal article" date="2022" name="Mol. Ecol. Resour.">
        <title>The genomes of chicory, endive, great burdock and yacon provide insights into Asteraceae paleo-polyploidization history and plant inulin production.</title>
        <authorList>
            <person name="Fan W."/>
            <person name="Wang S."/>
            <person name="Wang H."/>
            <person name="Wang A."/>
            <person name="Jiang F."/>
            <person name="Liu H."/>
            <person name="Zhao H."/>
            <person name="Xu D."/>
            <person name="Zhang Y."/>
        </authorList>
    </citation>
    <scope>NUCLEOTIDE SEQUENCE [LARGE SCALE GENOMIC DNA]</scope>
    <source>
        <strain evidence="2">cv. Punajuju</strain>
        <tissue evidence="1">Leaves</tissue>
    </source>
</reference>
<protein>
    <submittedName>
        <fullName evidence="1">Uncharacterized protein</fullName>
    </submittedName>
</protein>
<evidence type="ECO:0000313" key="1">
    <source>
        <dbReference type="EMBL" id="KAI3781309.1"/>
    </source>
</evidence>
<proteinExistence type="predicted"/>
<comment type="caution">
    <text evidence="1">The sequence shown here is derived from an EMBL/GenBank/DDBJ whole genome shotgun (WGS) entry which is preliminary data.</text>
</comment>